<name>A0A5N6S0M8_9BIFI</name>
<keyword evidence="6 12" id="KW-0067">ATP-binding</keyword>
<feature type="chain" id="PRO_5039430871" evidence="10">
    <location>
        <begin position="19"/>
        <end position="840"/>
    </location>
</feature>
<dbReference type="InterPro" id="IPR050095">
    <property type="entry name" value="ECF_ABC_transporter_ATP-bd"/>
</dbReference>
<dbReference type="CDD" id="cd16914">
    <property type="entry name" value="EcfT"/>
    <property type="match status" value="1"/>
</dbReference>
<dbReference type="GO" id="GO:0005524">
    <property type="term" value="F:ATP binding"/>
    <property type="evidence" value="ECO:0007669"/>
    <property type="project" value="UniProtKB-KW"/>
</dbReference>
<dbReference type="NCBIfam" id="NF010167">
    <property type="entry name" value="PRK13648.1"/>
    <property type="match status" value="2"/>
</dbReference>
<accession>A0A5N6S0M8</accession>
<keyword evidence="3" id="KW-0813">Transport</keyword>
<keyword evidence="8 9" id="KW-0472">Membrane</keyword>
<sequence>MRAATALSDAALSSAAVAACDAGLSGRAESAISTKPLAPAESLILGESLISTKPLISTDSLPNPTLHAVQLNGVRFSYDRGKAWALDGIDLTIRPGERICLTGPNGSGKSTLSRIIAGLVAPDCGTVQLLGHQVFDGAQPDPQAYRKARHGIGAVFQNPEDQIVTTVVEDDVAFGPENLGLPHPVIAQRLDAALGAVDMAAYRHGDPAHMSGGQQQRIAIAGTLAMAPSMIVLDEPTAMLDSLAQAEVMGILDALQARGTTIVHVTHRSGETAHADRVIRMEHGRIVADTTIAYATVTDAKATDTTITQPAAGAKPDVTHVTATTAANRDCASNDSHSTAWHGMTADWQAHVDRPAIEVSHVSMRYANASNAALDDLSLTIEPGETVAIMGRNGSGKTTLARLLAALEKPSAGTIRIAGIDPATRSRRARKELRRQVGLVMQRPERQLFAETVAEDIAYGPSNQHLAPAEVASRVQDAMTLLHISHLAQRSPASLSGGQQRLAAIAGVIACQPGILIMDEPTASLDAAASARIHELVRALHDRGVTIVMITHSPEEAQTLASRIITLPEHAATPLSVVEEGEQGEARPASFVASLDPRVKMVAFLALMFTAFMIHTPVQLALSAALVAGIVAAARISPLRLLASIHMFLALFVMMGLLNVFFVRTGATLFTIASVPITTDGLSVAMLYICRFALVVILGAVLLETTTPTALADGFGSLLSPLHRVMHTQELALVMSLALRFLPILGRETRAIMDAQSARGGSIETGSPARRIKAMSAIIVPVFAGTLRHADNLSLALDARCYEEGARRTHWRLMRVRTRDIAFGVLAAVYIVALIVLGLM</sequence>
<feature type="signal peptide" evidence="10">
    <location>
        <begin position="1"/>
        <end position="18"/>
    </location>
</feature>
<keyword evidence="7 9" id="KW-1133">Transmembrane helix</keyword>
<evidence type="ECO:0000256" key="3">
    <source>
        <dbReference type="ARBA" id="ARBA00022448"/>
    </source>
</evidence>
<dbReference type="OrthoDB" id="501320at2"/>
<dbReference type="PROSITE" id="PS51257">
    <property type="entry name" value="PROKAR_LIPOPROTEIN"/>
    <property type="match status" value="1"/>
</dbReference>
<dbReference type="GO" id="GO:0016887">
    <property type="term" value="F:ATP hydrolysis activity"/>
    <property type="evidence" value="ECO:0007669"/>
    <property type="project" value="InterPro"/>
</dbReference>
<keyword evidence="10" id="KW-0732">Signal</keyword>
<dbReference type="EMBL" id="QDAG01000009">
    <property type="protein sequence ID" value="KAE8127238.1"/>
    <property type="molecule type" value="Genomic_DNA"/>
</dbReference>
<evidence type="ECO:0000256" key="9">
    <source>
        <dbReference type="SAM" id="Phobius"/>
    </source>
</evidence>
<dbReference type="Gene3D" id="3.40.50.300">
    <property type="entry name" value="P-loop containing nucleotide triphosphate hydrolases"/>
    <property type="match status" value="2"/>
</dbReference>
<dbReference type="Pfam" id="PF02361">
    <property type="entry name" value="CbiQ"/>
    <property type="match status" value="1"/>
</dbReference>
<feature type="transmembrane region" description="Helical" evidence="9">
    <location>
        <begin position="601"/>
        <end position="634"/>
    </location>
</feature>
<evidence type="ECO:0000313" key="13">
    <source>
        <dbReference type="Proteomes" id="UP000325415"/>
    </source>
</evidence>
<dbReference type="GO" id="GO:0043190">
    <property type="term" value="C:ATP-binding cassette (ABC) transporter complex"/>
    <property type="evidence" value="ECO:0007669"/>
    <property type="project" value="TreeGrafter"/>
</dbReference>
<evidence type="ECO:0000256" key="10">
    <source>
        <dbReference type="SAM" id="SignalP"/>
    </source>
</evidence>
<feature type="transmembrane region" description="Helical" evidence="9">
    <location>
        <begin position="821"/>
        <end position="839"/>
    </location>
</feature>
<dbReference type="SUPFAM" id="SSF52540">
    <property type="entry name" value="P-loop containing nucleoside triphosphate hydrolases"/>
    <property type="match status" value="2"/>
</dbReference>
<gene>
    <name evidence="12" type="ORF">DDE84_09340</name>
</gene>
<evidence type="ECO:0000256" key="7">
    <source>
        <dbReference type="ARBA" id="ARBA00022989"/>
    </source>
</evidence>
<dbReference type="InterPro" id="IPR003439">
    <property type="entry name" value="ABC_transporter-like_ATP-bd"/>
</dbReference>
<dbReference type="PANTHER" id="PTHR43553">
    <property type="entry name" value="HEAVY METAL TRANSPORTER"/>
    <property type="match status" value="1"/>
</dbReference>
<keyword evidence="5" id="KW-0547">Nucleotide-binding</keyword>
<feature type="domain" description="ABC transporter" evidence="11">
    <location>
        <begin position="69"/>
        <end position="308"/>
    </location>
</feature>
<keyword evidence="4 9" id="KW-0812">Transmembrane</keyword>
<evidence type="ECO:0000256" key="1">
    <source>
        <dbReference type="ARBA" id="ARBA00004141"/>
    </source>
</evidence>
<comment type="caution">
    <text evidence="12">The sequence shown here is derived from an EMBL/GenBank/DDBJ whole genome shotgun (WGS) entry which is preliminary data.</text>
</comment>
<dbReference type="GO" id="GO:0042626">
    <property type="term" value="F:ATPase-coupled transmembrane transporter activity"/>
    <property type="evidence" value="ECO:0007669"/>
    <property type="project" value="TreeGrafter"/>
</dbReference>
<dbReference type="InterPro" id="IPR003339">
    <property type="entry name" value="ABC/ECF_trnsptr_transmembrane"/>
</dbReference>
<evidence type="ECO:0000256" key="5">
    <source>
        <dbReference type="ARBA" id="ARBA00022741"/>
    </source>
</evidence>
<evidence type="ECO:0000256" key="4">
    <source>
        <dbReference type="ARBA" id="ARBA00022692"/>
    </source>
</evidence>
<dbReference type="AlphaFoldDB" id="A0A5N6S0M8"/>
<evidence type="ECO:0000256" key="8">
    <source>
        <dbReference type="ARBA" id="ARBA00023136"/>
    </source>
</evidence>
<dbReference type="PANTHER" id="PTHR43553:SF24">
    <property type="entry name" value="ENERGY-COUPLING FACTOR TRANSPORTER ATP-BINDING PROTEIN ECFA1"/>
    <property type="match status" value="1"/>
</dbReference>
<dbReference type="Pfam" id="PF00005">
    <property type="entry name" value="ABC_tran"/>
    <property type="match status" value="2"/>
</dbReference>
<dbReference type="CDD" id="cd03225">
    <property type="entry name" value="ABC_cobalt_CbiO_domain1"/>
    <property type="match status" value="2"/>
</dbReference>
<feature type="domain" description="ABC transporter" evidence="11">
    <location>
        <begin position="357"/>
        <end position="594"/>
    </location>
</feature>
<proteinExistence type="inferred from homology"/>
<comment type="subcellular location">
    <subcellularLocation>
        <location evidence="1">Membrane</location>
        <topology evidence="1">Multi-pass membrane protein</topology>
    </subcellularLocation>
</comment>
<evidence type="ECO:0000313" key="12">
    <source>
        <dbReference type="EMBL" id="KAE8127238.1"/>
    </source>
</evidence>
<evidence type="ECO:0000256" key="6">
    <source>
        <dbReference type="ARBA" id="ARBA00022840"/>
    </source>
</evidence>
<feature type="transmembrane region" description="Helical" evidence="9">
    <location>
        <begin position="641"/>
        <end position="662"/>
    </location>
</feature>
<dbReference type="SMART" id="SM00382">
    <property type="entry name" value="AAA"/>
    <property type="match status" value="2"/>
</dbReference>
<dbReference type="PROSITE" id="PS50893">
    <property type="entry name" value="ABC_TRANSPORTER_2"/>
    <property type="match status" value="2"/>
</dbReference>
<dbReference type="InterPro" id="IPR017871">
    <property type="entry name" value="ABC_transporter-like_CS"/>
</dbReference>
<reference evidence="12 13" key="1">
    <citation type="submission" date="2018-04" db="EMBL/GenBank/DDBJ databases">
        <authorList>
            <person name="Eckel V.P."/>
            <person name="Vogel R.F."/>
        </authorList>
    </citation>
    <scope>NUCLEOTIDE SEQUENCE [LARGE SCALE GENOMIC DNA]</scope>
    <source>
        <strain evidence="13">TMW 2.1764</strain>
    </source>
</reference>
<protein>
    <submittedName>
        <fullName evidence="12">ATP-binding cassette domain-containing protein</fullName>
    </submittedName>
</protein>
<keyword evidence="13" id="KW-1185">Reference proteome</keyword>
<dbReference type="InterPro" id="IPR015856">
    <property type="entry name" value="ABC_transpr_CbiO/EcfA_su"/>
</dbReference>
<evidence type="ECO:0000256" key="2">
    <source>
        <dbReference type="ARBA" id="ARBA00005417"/>
    </source>
</evidence>
<feature type="transmembrane region" description="Helical" evidence="9">
    <location>
        <begin position="682"/>
        <end position="703"/>
    </location>
</feature>
<dbReference type="PROSITE" id="PS00211">
    <property type="entry name" value="ABC_TRANSPORTER_1"/>
    <property type="match status" value="2"/>
</dbReference>
<dbReference type="Proteomes" id="UP000325415">
    <property type="component" value="Unassembled WGS sequence"/>
</dbReference>
<organism evidence="12 13">
    <name type="scientific">Bifidobacterium tibiigranuli</name>
    <dbReference type="NCBI Taxonomy" id="2172043"/>
    <lineage>
        <taxon>Bacteria</taxon>
        <taxon>Bacillati</taxon>
        <taxon>Actinomycetota</taxon>
        <taxon>Actinomycetes</taxon>
        <taxon>Bifidobacteriales</taxon>
        <taxon>Bifidobacteriaceae</taxon>
        <taxon>Bifidobacterium</taxon>
    </lineage>
</organism>
<comment type="similarity">
    <text evidence="2">Belongs to the ABC transporter superfamily.</text>
</comment>
<evidence type="ECO:0000259" key="11">
    <source>
        <dbReference type="PROSITE" id="PS50893"/>
    </source>
</evidence>
<dbReference type="InterPro" id="IPR027417">
    <property type="entry name" value="P-loop_NTPase"/>
</dbReference>
<dbReference type="InterPro" id="IPR003593">
    <property type="entry name" value="AAA+_ATPase"/>
</dbReference>